<protein>
    <recommendedName>
        <fullName evidence="6">RanBP2-type domain-containing protein</fullName>
    </recommendedName>
</protein>
<dbReference type="InterPro" id="IPR001876">
    <property type="entry name" value="Znf_RanBP2"/>
</dbReference>
<evidence type="ECO:0000256" key="2">
    <source>
        <dbReference type="ARBA" id="ARBA00022771"/>
    </source>
</evidence>
<feature type="compositionally biased region" description="Basic residues" evidence="5">
    <location>
        <begin position="268"/>
        <end position="277"/>
    </location>
</feature>
<dbReference type="OrthoDB" id="10421765at2759"/>
<evidence type="ECO:0000259" key="6">
    <source>
        <dbReference type="PROSITE" id="PS50199"/>
    </source>
</evidence>
<evidence type="ECO:0000256" key="3">
    <source>
        <dbReference type="ARBA" id="ARBA00022833"/>
    </source>
</evidence>
<evidence type="ECO:0000256" key="4">
    <source>
        <dbReference type="PROSITE-ProRule" id="PRU00322"/>
    </source>
</evidence>
<keyword evidence="3" id="KW-0862">Zinc</keyword>
<feature type="domain" description="RanBP2-type" evidence="6">
    <location>
        <begin position="230"/>
        <end position="264"/>
    </location>
</feature>
<evidence type="ECO:0000256" key="5">
    <source>
        <dbReference type="SAM" id="MobiDB-lite"/>
    </source>
</evidence>
<name>A0A165DIZ1_9BASI</name>
<keyword evidence="2 4" id="KW-0863">Zinc-finger</keyword>
<feature type="compositionally biased region" description="Polar residues" evidence="5">
    <location>
        <begin position="55"/>
        <end position="83"/>
    </location>
</feature>
<feature type="region of interest" description="Disordered" evidence="5">
    <location>
        <begin position="508"/>
        <end position="579"/>
    </location>
</feature>
<evidence type="ECO:0000313" key="7">
    <source>
        <dbReference type="EMBL" id="KZT52909.1"/>
    </source>
</evidence>
<gene>
    <name evidence="7" type="ORF">CALCODRAFT_486788</name>
</gene>
<dbReference type="AlphaFoldDB" id="A0A165DIZ1"/>
<feature type="compositionally biased region" description="Basic and acidic residues" evidence="5">
    <location>
        <begin position="825"/>
        <end position="841"/>
    </location>
</feature>
<evidence type="ECO:0000313" key="8">
    <source>
        <dbReference type="Proteomes" id="UP000076842"/>
    </source>
</evidence>
<feature type="compositionally biased region" description="Basic and acidic residues" evidence="5">
    <location>
        <begin position="849"/>
        <end position="868"/>
    </location>
</feature>
<dbReference type="Proteomes" id="UP000076842">
    <property type="component" value="Unassembled WGS sequence"/>
</dbReference>
<accession>A0A165DIZ1</accession>
<dbReference type="InParanoid" id="A0A165DIZ1"/>
<dbReference type="EMBL" id="KV424052">
    <property type="protein sequence ID" value="KZT52909.1"/>
    <property type="molecule type" value="Genomic_DNA"/>
</dbReference>
<keyword evidence="8" id="KW-1185">Reference proteome</keyword>
<dbReference type="PROSITE" id="PS50199">
    <property type="entry name" value="ZF_RANBP2_2"/>
    <property type="match status" value="1"/>
</dbReference>
<keyword evidence="1" id="KW-0479">Metal-binding</keyword>
<feature type="compositionally biased region" description="Low complexity" evidence="5">
    <location>
        <begin position="196"/>
        <end position="215"/>
    </location>
</feature>
<dbReference type="PROSITE" id="PS01358">
    <property type="entry name" value="ZF_RANBP2_1"/>
    <property type="match status" value="1"/>
</dbReference>
<feature type="region of interest" description="Disordered" evidence="5">
    <location>
        <begin position="191"/>
        <end position="234"/>
    </location>
</feature>
<feature type="region of interest" description="Disordered" evidence="5">
    <location>
        <begin position="29"/>
        <end position="83"/>
    </location>
</feature>
<feature type="region of interest" description="Disordered" evidence="5">
    <location>
        <begin position="729"/>
        <end position="868"/>
    </location>
</feature>
<feature type="region of interest" description="Disordered" evidence="5">
    <location>
        <begin position="259"/>
        <end position="299"/>
    </location>
</feature>
<sequence>MDIDPQRSPVAGLSRPAVLQTIDILSTKSPFAAHPDLPPKSSIEGQDIEADLSGNEFTLQPTSRSPSPLPESAQSLGPSYYSPDQTPRNALLDLYKQGKTPQEGLIVVGNHIGEFLASIQGELRIPAMLIVPGPAHSRGQATQLGDQWFLEVPLRARKGLAVSPFPSLRPTAAPKLTATAERDTIILNDDLDDGVSSASGTSTSAPLASSSRISTPKGDLLPPPNAAPKPSGDVLPPKWICEACSYKNPDARAACRGCGAARDGGSTARRRFTRRPSRLGIRSPEDTATPPTPEAEHGQNGLMDEEMRVDSPAGVVPGTDPDLVIYDDPLAGQDHGLIGRRRRNREGAERGEGMTFAKIALEDEISAARKEILVRRASSSPDKYLSSKSWPERKRIAHAHLLAFISDHVGGIPTWQEIPTKLFQNRLRLLNWPAGSAFPGPSTTITIYKRDALHNLCKAIWDGSLEIEPWGEDEHALDYPTLITDTEGVAYNYEAELKGKIVLDLLSPPTSDPIEEPSSPELGTRPVVVEESSDEADGAESEESEEVKDEDYTPPTRRFARRSRATDSSPNEPKIRQIPTPTLRTVTERRYFTVAEMEKGREEIDDLSTDFDLNTAGDYMNAIEWNLLRRMCRLHLSVYLNDDLGYTDFQDVPLKLREKHLRLTGWPAECDLPSGTHPANWKRDWVKKLLLAIWGKTLKLEDWDQGETVQDAPLIVDTLGKEHWYNETADGVLHHRAPRPTPPDRIDKSPSKPGPSGTPRRITVELVDPAPTPSGSVNPWKLQKIRFRRRTPSSPELGESTRLPAVRFASPPPGRASSSSSGVQGKRDDPKTAENPLKRSSDTLTSEVMESKDRLERLLGKRPRVDKT</sequence>
<organism evidence="7 8">
    <name type="scientific">Calocera cornea HHB12733</name>
    <dbReference type="NCBI Taxonomy" id="1353952"/>
    <lineage>
        <taxon>Eukaryota</taxon>
        <taxon>Fungi</taxon>
        <taxon>Dikarya</taxon>
        <taxon>Basidiomycota</taxon>
        <taxon>Agaricomycotina</taxon>
        <taxon>Dacrymycetes</taxon>
        <taxon>Dacrymycetales</taxon>
        <taxon>Dacrymycetaceae</taxon>
        <taxon>Calocera</taxon>
    </lineage>
</organism>
<feature type="compositionally biased region" description="Acidic residues" evidence="5">
    <location>
        <begin position="531"/>
        <end position="549"/>
    </location>
</feature>
<proteinExistence type="predicted"/>
<evidence type="ECO:0000256" key="1">
    <source>
        <dbReference type="ARBA" id="ARBA00022723"/>
    </source>
</evidence>
<reference evidence="7 8" key="1">
    <citation type="journal article" date="2016" name="Mol. Biol. Evol.">
        <title>Comparative Genomics of Early-Diverging Mushroom-Forming Fungi Provides Insights into the Origins of Lignocellulose Decay Capabilities.</title>
        <authorList>
            <person name="Nagy L.G."/>
            <person name="Riley R."/>
            <person name="Tritt A."/>
            <person name="Adam C."/>
            <person name="Daum C."/>
            <person name="Floudas D."/>
            <person name="Sun H."/>
            <person name="Yadav J.S."/>
            <person name="Pangilinan J."/>
            <person name="Larsson K.H."/>
            <person name="Matsuura K."/>
            <person name="Barry K."/>
            <person name="Labutti K."/>
            <person name="Kuo R."/>
            <person name="Ohm R.A."/>
            <person name="Bhattacharya S.S."/>
            <person name="Shirouzu T."/>
            <person name="Yoshinaga Y."/>
            <person name="Martin F.M."/>
            <person name="Grigoriev I.V."/>
            <person name="Hibbett D.S."/>
        </authorList>
    </citation>
    <scope>NUCLEOTIDE SEQUENCE [LARGE SCALE GENOMIC DNA]</scope>
    <source>
        <strain evidence="7 8">HHB12733</strain>
    </source>
</reference>
<dbReference type="GO" id="GO:0008270">
    <property type="term" value="F:zinc ion binding"/>
    <property type="evidence" value="ECO:0007669"/>
    <property type="project" value="UniProtKB-KW"/>
</dbReference>